<dbReference type="Gene3D" id="3.40.50.720">
    <property type="entry name" value="NAD(P)-binding Rossmann-like Domain"/>
    <property type="match status" value="1"/>
</dbReference>
<dbReference type="InterPro" id="IPR051783">
    <property type="entry name" value="NAD(P)-dependent_oxidoreduct"/>
</dbReference>
<dbReference type="Pfam" id="PF13460">
    <property type="entry name" value="NAD_binding_10"/>
    <property type="match status" value="1"/>
</dbReference>
<evidence type="ECO:0000313" key="2">
    <source>
        <dbReference type="EMBL" id="MFC4334113.1"/>
    </source>
</evidence>
<gene>
    <name evidence="2" type="ORF">ACFPET_02755</name>
</gene>
<dbReference type="InterPro" id="IPR036291">
    <property type="entry name" value="NAD(P)-bd_dom_sf"/>
</dbReference>
<dbReference type="EMBL" id="JBHSDK010000002">
    <property type="protein sequence ID" value="MFC4334113.1"/>
    <property type="molecule type" value="Genomic_DNA"/>
</dbReference>
<comment type="caution">
    <text evidence="2">The sequence shown here is derived from an EMBL/GenBank/DDBJ whole genome shotgun (WGS) entry which is preliminary data.</text>
</comment>
<dbReference type="RefSeq" id="WP_380617845.1">
    <property type="nucleotide sequence ID" value="NZ_JBHSDK010000002.1"/>
</dbReference>
<dbReference type="SUPFAM" id="SSF51735">
    <property type="entry name" value="NAD(P)-binding Rossmann-fold domains"/>
    <property type="match status" value="1"/>
</dbReference>
<dbReference type="Proteomes" id="UP001595823">
    <property type="component" value="Unassembled WGS sequence"/>
</dbReference>
<accession>A0ABV8TUL3</accession>
<dbReference type="InterPro" id="IPR016040">
    <property type="entry name" value="NAD(P)-bd_dom"/>
</dbReference>
<feature type="domain" description="NAD(P)-binding" evidence="1">
    <location>
        <begin position="8"/>
        <end position="139"/>
    </location>
</feature>
<evidence type="ECO:0000259" key="1">
    <source>
        <dbReference type="Pfam" id="PF13460"/>
    </source>
</evidence>
<protein>
    <submittedName>
        <fullName evidence="2">NAD-dependent epimerase/dehydratase family protein</fullName>
    </submittedName>
</protein>
<sequence>MGHYCVIGGTRFFGSLLVRRLLDAGHAVTLVNRGRAGDDFGDSVERLTADANDPAALADAVAGRSFDAVVHQVCYHPRAAIAAAEAFGDRAGRFVLTSSMEVYNRDTFRWKVAAPDFDARAREDQLDPDGYGYDTSLDWESMEFLEPNYGEGKRQAEAALTDRAEVPVVVARVAHVLAEEGDFTGRMDFHVRRLAGGEPVVAHREPGRTSLVHADDVAAFLEWAATAENASGVYNACAPDLAGVYDVARALEKASGRTAEVLELDDAQGDERLSGYSCPADFGLSSDKAATDGFPFRPVAEWLPALAEHAWRER</sequence>
<evidence type="ECO:0000313" key="3">
    <source>
        <dbReference type="Proteomes" id="UP001595823"/>
    </source>
</evidence>
<dbReference type="PANTHER" id="PTHR48079:SF6">
    <property type="entry name" value="NAD(P)-BINDING DOMAIN-CONTAINING PROTEIN-RELATED"/>
    <property type="match status" value="1"/>
</dbReference>
<name>A0ABV8TUL3_9ACTN</name>
<dbReference type="PANTHER" id="PTHR48079">
    <property type="entry name" value="PROTEIN YEEZ"/>
    <property type="match status" value="1"/>
</dbReference>
<proteinExistence type="predicted"/>
<reference evidence="3" key="1">
    <citation type="journal article" date="2019" name="Int. J. Syst. Evol. Microbiol.">
        <title>The Global Catalogue of Microorganisms (GCM) 10K type strain sequencing project: providing services to taxonomists for standard genome sequencing and annotation.</title>
        <authorList>
            <consortium name="The Broad Institute Genomics Platform"/>
            <consortium name="The Broad Institute Genome Sequencing Center for Infectious Disease"/>
            <person name="Wu L."/>
            <person name="Ma J."/>
        </authorList>
    </citation>
    <scope>NUCLEOTIDE SEQUENCE [LARGE SCALE GENOMIC DNA]</scope>
    <source>
        <strain evidence="3">IBRC-M 10908</strain>
    </source>
</reference>
<organism evidence="2 3">
    <name type="scientific">Salininema proteolyticum</name>
    <dbReference type="NCBI Taxonomy" id="1607685"/>
    <lineage>
        <taxon>Bacteria</taxon>
        <taxon>Bacillati</taxon>
        <taxon>Actinomycetota</taxon>
        <taxon>Actinomycetes</taxon>
        <taxon>Glycomycetales</taxon>
        <taxon>Glycomycetaceae</taxon>
        <taxon>Salininema</taxon>
    </lineage>
</organism>
<keyword evidence="3" id="KW-1185">Reference proteome</keyword>